<evidence type="ECO:0000313" key="2">
    <source>
        <dbReference type="Proteomes" id="UP000018958"/>
    </source>
</evidence>
<sequence length="220" mass="24569">MVKACEVFTGTIHINFELVVSIRSTNNSIQRRRRRQTSEWLNWGVIAANHGMYTGETTCSTFIRAHKCFTISFRKGLPWSENSDSGIPNLAHHIASDSAATIDVGIKQGTNSQVCQFIVSHQKISSISKSRSTVEKIPVYGLVALRSRQQWSCATTKILARRYLVALGTPRHPAIIATHLPLQNQLADSSVHVEPGIERLGRDQCRKNEIFIGKWTESGE</sequence>
<comment type="caution">
    <text evidence="1">The sequence shown here is derived from an EMBL/GenBank/DDBJ whole genome shotgun (WGS) entry which is preliminary data.</text>
</comment>
<gene>
    <name evidence="1" type="ORF">F441_07773</name>
</gene>
<name>W2X5A7_PHYNI</name>
<accession>W2X5A7</accession>
<protein>
    <submittedName>
        <fullName evidence="1">Uncharacterized protein</fullName>
    </submittedName>
</protein>
<dbReference type="EMBL" id="ANIX01001610">
    <property type="protein sequence ID" value="ETP17921.1"/>
    <property type="molecule type" value="Genomic_DNA"/>
</dbReference>
<organism evidence="1 2">
    <name type="scientific">Phytophthora nicotianae CJ01A1</name>
    <dbReference type="NCBI Taxonomy" id="1317063"/>
    <lineage>
        <taxon>Eukaryota</taxon>
        <taxon>Sar</taxon>
        <taxon>Stramenopiles</taxon>
        <taxon>Oomycota</taxon>
        <taxon>Peronosporomycetes</taxon>
        <taxon>Peronosporales</taxon>
        <taxon>Peronosporaceae</taxon>
        <taxon>Phytophthora</taxon>
    </lineage>
</organism>
<dbReference type="Proteomes" id="UP000018958">
    <property type="component" value="Unassembled WGS sequence"/>
</dbReference>
<dbReference type="AlphaFoldDB" id="W2X5A7"/>
<proteinExistence type="predicted"/>
<evidence type="ECO:0000313" key="1">
    <source>
        <dbReference type="EMBL" id="ETP17921.1"/>
    </source>
</evidence>
<reference evidence="1 2" key="1">
    <citation type="submission" date="2013-11" db="EMBL/GenBank/DDBJ databases">
        <title>The Genome Sequence of Phytophthora parasitica CJ01A1.</title>
        <authorList>
            <consortium name="The Broad Institute Genomics Platform"/>
            <person name="Russ C."/>
            <person name="Tyler B."/>
            <person name="Panabieres F."/>
            <person name="Shan W."/>
            <person name="Tripathy S."/>
            <person name="Grunwald N."/>
            <person name="Machado M."/>
            <person name="Johnson C.S."/>
            <person name="Walker B."/>
            <person name="Young S.K."/>
            <person name="Zeng Q."/>
            <person name="Gargeya S."/>
            <person name="Fitzgerald M."/>
            <person name="Haas B."/>
            <person name="Abouelleil A."/>
            <person name="Allen A.W."/>
            <person name="Alvarado L."/>
            <person name="Arachchi H.M."/>
            <person name="Berlin A.M."/>
            <person name="Chapman S.B."/>
            <person name="Gainer-Dewar J."/>
            <person name="Goldberg J."/>
            <person name="Griggs A."/>
            <person name="Gujja S."/>
            <person name="Hansen M."/>
            <person name="Howarth C."/>
            <person name="Imamovic A."/>
            <person name="Ireland A."/>
            <person name="Larimer J."/>
            <person name="McCowan C."/>
            <person name="Murphy C."/>
            <person name="Pearson M."/>
            <person name="Poon T.W."/>
            <person name="Priest M."/>
            <person name="Roberts A."/>
            <person name="Saif S."/>
            <person name="Shea T."/>
            <person name="Sisk P."/>
            <person name="Sykes S."/>
            <person name="Wortman J."/>
            <person name="Nusbaum C."/>
            <person name="Birren B."/>
        </authorList>
    </citation>
    <scope>NUCLEOTIDE SEQUENCE [LARGE SCALE GENOMIC DNA]</scope>
    <source>
        <strain evidence="1 2">CJ01A1</strain>
    </source>
</reference>